<gene>
    <name evidence="4" type="ORF">SAMN04488035_1221</name>
</gene>
<dbReference type="Pfam" id="PF13280">
    <property type="entry name" value="WYL"/>
    <property type="match status" value="1"/>
</dbReference>
<evidence type="ECO:0000313" key="5">
    <source>
        <dbReference type="Proteomes" id="UP000198520"/>
    </source>
</evidence>
<proteinExistence type="predicted"/>
<dbReference type="InterPro" id="IPR051534">
    <property type="entry name" value="CBASS_pafABC_assoc_protein"/>
</dbReference>
<dbReference type="Pfam" id="PF25583">
    <property type="entry name" value="WCX"/>
    <property type="match status" value="1"/>
</dbReference>
<dbReference type="AlphaFoldDB" id="A0A1I2FD19"/>
<sequence length="315" mass="34548">MAERASERLVRLLGLVTYLDSVGGAVPVEQIARDFGVPAEQVLRDIDLLWVSGTPGYWPDNLLDFAIDDEAGTVSVVQTQRIERPLRLGTREAVSLIAALRAMGEAIDVAAPELADVVRAVLEKLTDAAGEASGALDVRLAVDTRPEVAHAVGEALATRRRLRLRYVTASDVVSERTVDPMRLRTEDERSYLVAWCLRADDERTFRLDRILEAVVLEDASAEHAASARPYRPAATAEPVRVTFASPARWIAEQVPHDGVQEHDDGAFTLTLRVENHAWLRQLLLANAVHVRSVSPAALRADLVEAAASALRQYED</sequence>
<dbReference type="OrthoDB" id="3268930at2"/>
<dbReference type="PANTHER" id="PTHR34580">
    <property type="match status" value="1"/>
</dbReference>
<dbReference type="InterPro" id="IPR026881">
    <property type="entry name" value="WYL_dom"/>
</dbReference>
<dbReference type="Proteomes" id="UP000198520">
    <property type="component" value="Unassembled WGS sequence"/>
</dbReference>
<organism evidence="4 5">
    <name type="scientific">Flavimobilis marinus</name>
    <dbReference type="NCBI Taxonomy" id="285351"/>
    <lineage>
        <taxon>Bacteria</taxon>
        <taxon>Bacillati</taxon>
        <taxon>Actinomycetota</taxon>
        <taxon>Actinomycetes</taxon>
        <taxon>Micrococcales</taxon>
        <taxon>Jonesiaceae</taxon>
        <taxon>Flavimobilis</taxon>
    </lineage>
</organism>
<accession>A0A1I2FD19</accession>
<dbReference type="InterPro" id="IPR057727">
    <property type="entry name" value="WCX_dom"/>
</dbReference>
<feature type="domain" description="WYL" evidence="1">
    <location>
        <begin position="150"/>
        <end position="214"/>
    </location>
</feature>
<evidence type="ECO:0000259" key="2">
    <source>
        <dbReference type="Pfam" id="PF19187"/>
    </source>
</evidence>
<dbReference type="InterPro" id="IPR028349">
    <property type="entry name" value="PafC-like"/>
</dbReference>
<keyword evidence="4" id="KW-0647">Proteasome</keyword>
<name>A0A1I2FD19_9MICO</name>
<feature type="domain" description="PafC HTH" evidence="2">
    <location>
        <begin position="7"/>
        <end position="126"/>
    </location>
</feature>
<evidence type="ECO:0000259" key="1">
    <source>
        <dbReference type="Pfam" id="PF13280"/>
    </source>
</evidence>
<feature type="domain" description="WCX" evidence="3">
    <location>
        <begin position="237"/>
        <end position="310"/>
    </location>
</feature>
<dbReference type="Pfam" id="PF19187">
    <property type="entry name" value="HTH_PafC"/>
    <property type="match status" value="1"/>
</dbReference>
<keyword evidence="5" id="KW-1185">Reference proteome</keyword>
<reference evidence="5" key="1">
    <citation type="submission" date="2016-10" db="EMBL/GenBank/DDBJ databases">
        <authorList>
            <person name="Varghese N."/>
            <person name="Submissions S."/>
        </authorList>
    </citation>
    <scope>NUCLEOTIDE SEQUENCE [LARGE SCALE GENOMIC DNA]</scope>
    <source>
        <strain evidence="5">DSM 19083</strain>
    </source>
</reference>
<evidence type="ECO:0000259" key="3">
    <source>
        <dbReference type="Pfam" id="PF25583"/>
    </source>
</evidence>
<dbReference type="PIRSF" id="PIRSF016838">
    <property type="entry name" value="PafC"/>
    <property type="match status" value="1"/>
</dbReference>
<dbReference type="GO" id="GO:0000502">
    <property type="term" value="C:proteasome complex"/>
    <property type="evidence" value="ECO:0007669"/>
    <property type="project" value="UniProtKB-KW"/>
</dbReference>
<dbReference type="STRING" id="285351.SAMN04488035_1221"/>
<protein>
    <submittedName>
        <fullName evidence="4">Proteasome accessory factor C</fullName>
    </submittedName>
</protein>
<dbReference type="EMBL" id="FONZ01000002">
    <property type="protein sequence ID" value="SFF02411.1"/>
    <property type="molecule type" value="Genomic_DNA"/>
</dbReference>
<dbReference type="InterPro" id="IPR043839">
    <property type="entry name" value="PafC_HTH"/>
</dbReference>
<dbReference type="RefSeq" id="WP_093376178.1">
    <property type="nucleotide sequence ID" value="NZ_BNAN01000002.1"/>
</dbReference>
<evidence type="ECO:0000313" key="4">
    <source>
        <dbReference type="EMBL" id="SFF02411.1"/>
    </source>
</evidence>
<dbReference type="PANTHER" id="PTHR34580:SF1">
    <property type="entry name" value="PROTEIN PAFC"/>
    <property type="match status" value="1"/>
</dbReference>
<dbReference type="PROSITE" id="PS52050">
    <property type="entry name" value="WYL"/>
    <property type="match status" value="1"/>
</dbReference>